<evidence type="ECO:0000256" key="2">
    <source>
        <dbReference type="ARBA" id="ARBA00022679"/>
    </source>
</evidence>
<gene>
    <name evidence="9 12" type="primary">selD</name>
    <name evidence="12" type="ORF">H7993_05965</name>
</gene>
<feature type="binding site" evidence="9">
    <location>
        <position position="50"/>
    </location>
    <ligand>
        <name>Mg(2+)</name>
        <dbReference type="ChEBI" id="CHEBI:18420"/>
    </ligand>
</feature>
<evidence type="ECO:0000313" key="12">
    <source>
        <dbReference type="EMBL" id="MBC2677935.1"/>
    </source>
</evidence>
<protein>
    <recommendedName>
        <fullName evidence="9">Selenide, water dikinase</fullName>
        <ecNumber evidence="9">2.7.9.3</ecNumber>
    </recommendedName>
    <alternativeName>
        <fullName evidence="9">Selenium donor protein</fullName>
    </alternativeName>
    <alternativeName>
        <fullName evidence="9">Selenophosphate synthase</fullName>
    </alternativeName>
</protein>
<name>A0A7X1G3V7_9PSED</name>
<dbReference type="GO" id="GO:0005524">
    <property type="term" value="F:ATP binding"/>
    <property type="evidence" value="ECO:0007669"/>
    <property type="project" value="UniProtKB-UniRule"/>
</dbReference>
<feature type="domain" description="PurM-like N-terminal" evidence="10">
    <location>
        <begin position="49"/>
        <end position="156"/>
    </location>
</feature>
<feature type="site" description="Important for catalytic activity" evidence="9">
    <location>
        <position position="19"/>
    </location>
</feature>
<dbReference type="EMBL" id="JACMYH010000001">
    <property type="protein sequence ID" value="MBC2677935.1"/>
    <property type="molecule type" value="Genomic_DNA"/>
</dbReference>
<keyword evidence="6 9" id="KW-0067">ATP-binding</keyword>
<dbReference type="Pfam" id="PF00586">
    <property type="entry name" value="AIRS"/>
    <property type="match status" value="1"/>
</dbReference>
<comment type="similarity">
    <text evidence="1 9">Belongs to the selenophosphate synthase 1 family. Class I subfamily.</text>
</comment>
<dbReference type="InterPro" id="IPR036676">
    <property type="entry name" value="PurM-like_C_sf"/>
</dbReference>
<dbReference type="NCBIfam" id="TIGR00476">
    <property type="entry name" value="selD"/>
    <property type="match status" value="1"/>
</dbReference>
<feature type="domain" description="PurM-like C-terminal" evidence="11">
    <location>
        <begin position="168"/>
        <end position="342"/>
    </location>
</feature>
<keyword evidence="2 9" id="KW-0808">Transferase</keyword>
<comment type="function">
    <text evidence="9">Synthesizes selenophosphate from selenide and ATP.</text>
</comment>
<dbReference type="Proteomes" id="UP000546173">
    <property type="component" value="Unassembled WGS sequence"/>
</dbReference>
<keyword evidence="3 9" id="KW-0479">Metal-binding</keyword>
<evidence type="ECO:0000256" key="3">
    <source>
        <dbReference type="ARBA" id="ARBA00022723"/>
    </source>
</evidence>
<feature type="binding site" description="in other chain" evidence="9">
    <location>
        <position position="67"/>
    </location>
    <ligand>
        <name>ATP</name>
        <dbReference type="ChEBI" id="CHEBI:30616"/>
        <note>ligand shared between dimeric partners</note>
    </ligand>
</feature>
<sequence>MNSPIRLTQYSHGAGCGCKISPKVLEVILAGSGAQNLDPKLWVGNASRDDAAVYAIDDERGVVSTTDFFMPIVDDPFDFGRIAATNAISDIYAMGGDPLMAIAILGWPVNLLPPEVAREVIRGGRAVCDAAGIPLAGGHSIDAPEPIFGLAVTGLVDKSHMKRNDTAQVGDRLYLTKPLGIGILTTAEKKSRLREEDVGVARDWMCTLNKPGSRFGKLREVTAMTDVTGFGLLGHLVEMADGAQLTARLEYAAVPRLPGIDHYLREGCVPGGTQRNFDSYGERIAALSDEQRELLCDPQTSGGLLVAVSAAGEAEFVALAAELGLHLAPIGTLIERQPHAVEVF</sequence>
<accession>A0A7X1G3V7</accession>
<dbReference type="PROSITE" id="PS51257">
    <property type="entry name" value="PROKAR_LIPOPROTEIN"/>
    <property type="match status" value="1"/>
</dbReference>
<evidence type="ECO:0000313" key="13">
    <source>
        <dbReference type="Proteomes" id="UP000546173"/>
    </source>
</evidence>
<dbReference type="AlphaFoldDB" id="A0A7X1G3V7"/>
<keyword evidence="5 9" id="KW-0418">Kinase</keyword>
<dbReference type="InterPro" id="IPR016188">
    <property type="entry name" value="PurM-like_N"/>
</dbReference>
<comment type="subunit">
    <text evidence="9">Homodimer.</text>
</comment>
<comment type="catalytic activity">
    <reaction evidence="9">
        <text>hydrogenselenide + ATP + H2O = selenophosphate + AMP + phosphate + 2 H(+)</text>
        <dbReference type="Rhea" id="RHEA:18737"/>
        <dbReference type="ChEBI" id="CHEBI:15377"/>
        <dbReference type="ChEBI" id="CHEBI:15378"/>
        <dbReference type="ChEBI" id="CHEBI:16144"/>
        <dbReference type="ChEBI" id="CHEBI:29317"/>
        <dbReference type="ChEBI" id="CHEBI:30616"/>
        <dbReference type="ChEBI" id="CHEBI:43474"/>
        <dbReference type="ChEBI" id="CHEBI:456215"/>
        <dbReference type="EC" id="2.7.9.3"/>
    </reaction>
</comment>
<dbReference type="SUPFAM" id="SSF56042">
    <property type="entry name" value="PurM C-terminal domain-like"/>
    <property type="match status" value="1"/>
</dbReference>
<evidence type="ECO:0000256" key="1">
    <source>
        <dbReference type="ARBA" id="ARBA00008026"/>
    </source>
</evidence>
<proteinExistence type="inferred from homology"/>
<dbReference type="NCBIfam" id="NF002098">
    <property type="entry name" value="PRK00943.1"/>
    <property type="match status" value="1"/>
</dbReference>
<dbReference type="InterPro" id="IPR010918">
    <property type="entry name" value="PurM-like_C_dom"/>
</dbReference>
<dbReference type="GO" id="GO:0016260">
    <property type="term" value="P:selenocysteine biosynthetic process"/>
    <property type="evidence" value="ECO:0007669"/>
    <property type="project" value="InterPro"/>
</dbReference>
<dbReference type="SUPFAM" id="SSF55326">
    <property type="entry name" value="PurM N-terminal domain-like"/>
    <property type="match status" value="1"/>
</dbReference>
<dbReference type="Pfam" id="PF02769">
    <property type="entry name" value="AIRS_C"/>
    <property type="match status" value="1"/>
</dbReference>
<organism evidence="12 13">
    <name type="scientific">Pseudomonas baltica</name>
    <dbReference type="NCBI Taxonomy" id="2762576"/>
    <lineage>
        <taxon>Bacteria</taxon>
        <taxon>Pseudomonadati</taxon>
        <taxon>Pseudomonadota</taxon>
        <taxon>Gammaproteobacteria</taxon>
        <taxon>Pseudomonadales</taxon>
        <taxon>Pseudomonadaceae</taxon>
        <taxon>Pseudomonas</taxon>
    </lineage>
</organism>
<keyword evidence="8 9" id="KW-0711">Selenium</keyword>
<feature type="binding site" description="in other chain" evidence="9">
    <location>
        <position position="90"/>
    </location>
    <ligand>
        <name>ATP</name>
        <dbReference type="ChEBI" id="CHEBI:30616"/>
        <note>ligand shared between dimeric partners</note>
    </ligand>
</feature>
<reference evidence="12 13" key="1">
    <citation type="submission" date="2020-08" db="EMBL/GenBank/DDBJ databases">
        <title>Pseudomonas sp. nov.</title>
        <authorList>
            <person name="Gieschler S."/>
            <person name="Fiedler G."/>
            <person name="Brinks E."/>
            <person name="Boehnlein C."/>
            <person name="Franz C.M.A.P."/>
            <person name="Kabisch J."/>
        </authorList>
    </citation>
    <scope>NUCLEOTIDE SEQUENCE [LARGE SCALE GENOMIC DNA]</scope>
    <source>
        <strain evidence="12 13">MBT-2</strain>
    </source>
</reference>
<evidence type="ECO:0000256" key="4">
    <source>
        <dbReference type="ARBA" id="ARBA00022741"/>
    </source>
</evidence>
<feature type="binding site" evidence="9">
    <location>
        <position position="226"/>
    </location>
    <ligand>
        <name>Mg(2+)</name>
        <dbReference type="ChEBI" id="CHEBI:18420"/>
    </ligand>
</feature>
<evidence type="ECO:0000256" key="8">
    <source>
        <dbReference type="ARBA" id="ARBA00023266"/>
    </source>
</evidence>
<dbReference type="Gene3D" id="3.30.1330.10">
    <property type="entry name" value="PurM-like, N-terminal domain"/>
    <property type="match status" value="1"/>
</dbReference>
<dbReference type="HAMAP" id="MF_00625">
    <property type="entry name" value="SelD"/>
    <property type="match status" value="1"/>
</dbReference>
<dbReference type="Gene3D" id="3.90.650.10">
    <property type="entry name" value="PurM-like C-terminal domain"/>
    <property type="match status" value="1"/>
</dbReference>
<dbReference type="GO" id="GO:0004756">
    <property type="term" value="F:selenide, water dikinase activity"/>
    <property type="evidence" value="ECO:0007669"/>
    <property type="project" value="UniProtKB-UniRule"/>
</dbReference>
<dbReference type="PIRSF" id="PIRSF036407">
    <property type="entry name" value="Selenphspht_syn"/>
    <property type="match status" value="1"/>
</dbReference>
<feature type="binding site" evidence="9">
    <location>
        <position position="90"/>
    </location>
    <ligand>
        <name>Mg(2+)</name>
        <dbReference type="ChEBI" id="CHEBI:18420"/>
    </ligand>
</feature>
<feature type="binding site" description="in other chain" evidence="9">
    <location>
        <position position="19"/>
    </location>
    <ligand>
        <name>ATP</name>
        <dbReference type="ChEBI" id="CHEBI:30616"/>
        <note>ligand shared between dimeric partners</note>
    </ligand>
</feature>
<dbReference type="RefSeq" id="WP_185793777.1">
    <property type="nucleotide sequence ID" value="NZ_JACMYH010000001.1"/>
</dbReference>
<dbReference type="CDD" id="cd02195">
    <property type="entry name" value="SelD"/>
    <property type="match status" value="1"/>
</dbReference>
<dbReference type="InterPro" id="IPR023061">
    <property type="entry name" value="SelD_I"/>
</dbReference>
<dbReference type="FunFam" id="3.90.650.10:FF:000004">
    <property type="entry name" value="Selenide, water dikinase"/>
    <property type="match status" value="1"/>
</dbReference>
<feature type="active site" evidence="9">
    <location>
        <position position="16"/>
    </location>
</feature>
<evidence type="ECO:0000256" key="7">
    <source>
        <dbReference type="ARBA" id="ARBA00022842"/>
    </source>
</evidence>
<evidence type="ECO:0000256" key="5">
    <source>
        <dbReference type="ARBA" id="ARBA00022777"/>
    </source>
</evidence>
<keyword evidence="4 9" id="KW-0547">Nucleotide-binding</keyword>
<evidence type="ECO:0000256" key="6">
    <source>
        <dbReference type="ARBA" id="ARBA00022840"/>
    </source>
</evidence>
<dbReference type="GO" id="GO:0005737">
    <property type="term" value="C:cytoplasm"/>
    <property type="evidence" value="ECO:0007669"/>
    <property type="project" value="TreeGrafter"/>
</dbReference>
<evidence type="ECO:0000259" key="11">
    <source>
        <dbReference type="Pfam" id="PF02769"/>
    </source>
</evidence>
<keyword evidence="7 9" id="KW-0460">Magnesium</keyword>
<dbReference type="GO" id="GO:0000287">
    <property type="term" value="F:magnesium ion binding"/>
    <property type="evidence" value="ECO:0007669"/>
    <property type="project" value="UniProtKB-UniRule"/>
</dbReference>
<comment type="caution">
    <text evidence="12">The sequence shown here is derived from an EMBL/GenBank/DDBJ whole genome shotgun (WGS) entry which is preliminary data.</text>
</comment>
<dbReference type="FunFam" id="3.30.1330.10:FF:000003">
    <property type="entry name" value="Selenide, water dikinase"/>
    <property type="match status" value="1"/>
</dbReference>
<dbReference type="EC" id="2.7.9.3" evidence="9"/>
<dbReference type="InterPro" id="IPR004536">
    <property type="entry name" value="SPS/SelD"/>
</dbReference>
<comment type="cofactor">
    <cofactor evidence="9">
        <name>Mg(2+)</name>
        <dbReference type="ChEBI" id="CHEBI:18420"/>
    </cofactor>
    <text evidence="9">Binds 1 Mg(2+) ion per monomer.</text>
</comment>
<keyword evidence="13" id="KW-1185">Reference proteome</keyword>
<feature type="binding site" description="in other chain" evidence="9">
    <location>
        <begin position="47"/>
        <end position="49"/>
    </location>
    <ligand>
        <name>ATP</name>
        <dbReference type="ChEBI" id="CHEBI:30616"/>
        <note>ligand shared between dimeric partners</note>
    </ligand>
</feature>
<dbReference type="PANTHER" id="PTHR10256">
    <property type="entry name" value="SELENIDE, WATER DIKINASE"/>
    <property type="match status" value="1"/>
</dbReference>
<evidence type="ECO:0000259" key="10">
    <source>
        <dbReference type="Pfam" id="PF00586"/>
    </source>
</evidence>
<dbReference type="InterPro" id="IPR036921">
    <property type="entry name" value="PurM-like_N_sf"/>
</dbReference>
<feature type="binding site" evidence="9">
    <location>
        <begin position="138"/>
        <end position="140"/>
    </location>
    <ligand>
        <name>ATP</name>
        <dbReference type="ChEBI" id="CHEBI:30616"/>
        <note>ligand shared between dimeric partners</note>
    </ligand>
</feature>
<dbReference type="PANTHER" id="PTHR10256:SF0">
    <property type="entry name" value="INACTIVE SELENIDE, WATER DIKINASE-LIKE PROTEIN-RELATED"/>
    <property type="match status" value="1"/>
</dbReference>
<evidence type="ECO:0000256" key="9">
    <source>
        <dbReference type="HAMAP-Rule" id="MF_00625"/>
    </source>
</evidence>